<proteinExistence type="predicted"/>
<dbReference type="EMBL" id="JAANIU010017345">
    <property type="protein sequence ID" value="KAG1526927.1"/>
    <property type="molecule type" value="Genomic_DNA"/>
</dbReference>
<comment type="caution">
    <text evidence="2">The sequence shown here is derived from an EMBL/GenBank/DDBJ whole genome shotgun (WGS) entry which is preliminary data.</text>
</comment>
<reference evidence="2 3" key="1">
    <citation type="journal article" date="2020" name="Microb. Genom.">
        <title>Genetic diversity of clinical and environmental Mucorales isolates obtained from an investigation of mucormycosis cases among solid organ transplant recipients.</title>
        <authorList>
            <person name="Nguyen M.H."/>
            <person name="Kaul D."/>
            <person name="Muto C."/>
            <person name="Cheng S.J."/>
            <person name="Richter R.A."/>
            <person name="Bruno V.M."/>
            <person name="Liu G."/>
            <person name="Beyhan S."/>
            <person name="Sundermann A.J."/>
            <person name="Mounaud S."/>
            <person name="Pasculle A.W."/>
            <person name="Nierman W.C."/>
            <person name="Driscoll E."/>
            <person name="Cumbie R."/>
            <person name="Clancy C.J."/>
            <person name="Dupont C.L."/>
        </authorList>
    </citation>
    <scope>NUCLEOTIDE SEQUENCE [LARGE SCALE GENOMIC DNA]</scope>
    <source>
        <strain evidence="2 3">GL24</strain>
    </source>
</reference>
<evidence type="ECO:0000313" key="2">
    <source>
        <dbReference type="EMBL" id="KAG1526927.1"/>
    </source>
</evidence>
<feature type="region of interest" description="Disordered" evidence="1">
    <location>
        <begin position="1"/>
        <end position="75"/>
    </location>
</feature>
<evidence type="ECO:0000256" key="1">
    <source>
        <dbReference type="SAM" id="MobiDB-lite"/>
    </source>
</evidence>
<gene>
    <name evidence="2" type="ORF">G6F50_018349</name>
</gene>
<name>A0A9P6XMQ1_9FUNG</name>
<protein>
    <submittedName>
        <fullName evidence="2">Uncharacterized protein</fullName>
    </submittedName>
</protein>
<keyword evidence="3" id="KW-1185">Reference proteome</keyword>
<sequence>MLAGPATTSPPAMSSRTNKGVSRQAPALYMLTTRRGVSAPSRVRDTEASPTRSPPPVASTEMVSTTSSRLGIRKE</sequence>
<accession>A0A9P6XMQ1</accession>
<dbReference type="Proteomes" id="UP000740926">
    <property type="component" value="Unassembled WGS sequence"/>
</dbReference>
<organism evidence="2 3">
    <name type="scientific">Rhizopus delemar</name>
    <dbReference type="NCBI Taxonomy" id="936053"/>
    <lineage>
        <taxon>Eukaryota</taxon>
        <taxon>Fungi</taxon>
        <taxon>Fungi incertae sedis</taxon>
        <taxon>Mucoromycota</taxon>
        <taxon>Mucoromycotina</taxon>
        <taxon>Mucoromycetes</taxon>
        <taxon>Mucorales</taxon>
        <taxon>Mucorineae</taxon>
        <taxon>Rhizopodaceae</taxon>
        <taxon>Rhizopus</taxon>
    </lineage>
</organism>
<feature type="compositionally biased region" description="Polar residues" evidence="1">
    <location>
        <begin position="1"/>
        <end position="21"/>
    </location>
</feature>
<dbReference type="AlphaFoldDB" id="A0A9P6XMQ1"/>
<evidence type="ECO:0000313" key="3">
    <source>
        <dbReference type="Proteomes" id="UP000740926"/>
    </source>
</evidence>